<dbReference type="Proteomes" id="UP000199666">
    <property type="component" value="Unassembled WGS sequence"/>
</dbReference>
<dbReference type="Pfam" id="PF17170">
    <property type="entry name" value="DUF5128"/>
    <property type="match status" value="1"/>
</dbReference>
<name>A0A1I2UYS0_9SPHI</name>
<proteinExistence type="predicted"/>
<dbReference type="RefSeq" id="WP_090992370.1">
    <property type="nucleotide sequence ID" value="NZ_FOPP01000002.1"/>
</dbReference>
<gene>
    <name evidence="2" type="ORF">SAMN04489864_102327</name>
</gene>
<reference evidence="2 3" key="1">
    <citation type="submission" date="2016-10" db="EMBL/GenBank/DDBJ databases">
        <authorList>
            <person name="de Groot N.N."/>
        </authorList>
    </citation>
    <scope>NUCLEOTIDE SEQUENCE [LARGE SCALE GENOMIC DNA]</scope>
    <source>
        <strain evidence="2 3">DSM 18684</strain>
    </source>
</reference>
<dbReference type="AlphaFoldDB" id="A0A1I2UYS0"/>
<evidence type="ECO:0008006" key="4">
    <source>
        <dbReference type="Google" id="ProtNLM"/>
    </source>
</evidence>
<accession>A0A1I2UYS0</accession>
<keyword evidence="3" id="KW-1185">Reference proteome</keyword>
<evidence type="ECO:0000313" key="2">
    <source>
        <dbReference type="EMBL" id="SFG80136.1"/>
    </source>
</evidence>
<feature type="signal peptide" evidence="1">
    <location>
        <begin position="1"/>
        <end position="20"/>
    </location>
</feature>
<keyword evidence="1" id="KW-0732">Signal</keyword>
<evidence type="ECO:0000313" key="3">
    <source>
        <dbReference type="Proteomes" id="UP000199666"/>
    </source>
</evidence>
<protein>
    <recommendedName>
        <fullName evidence="4">6-bladed beta-propeller protein</fullName>
    </recommendedName>
</protein>
<dbReference type="EMBL" id="FOPP01000002">
    <property type="protein sequence ID" value="SFG80136.1"/>
    <property type="molecule type" value="Genomic_DNA"/>
</dbReference>
<evidence type="ECO:0000256" key="1">
    <source>
        <dbReference type="SAM" id="SignalP"/>
    </source>
</evidence>
<organism evidence="2 3">
    <name type="scientific">Pedobacter insulae</name>
    <dbReference type="NCBI Taxonomy" id="414048"/>
    <lineage>
        <taxon>Bacteria</taxon>
        <taxon>Pseudomonadati</taxon>
        <taxon>Bacteroidota</taxon>
        <taxon>Sphingobacteriia</taxon>
        <taxon>Sphingobacteriales</taxon>
        <taxon>Sphingobacteriaceae</taxon>
        <taxon>Pedobacter</taxon>
    </lineage>
</organism>
<dbReference type="OrthoDB" id="828283at2"/>
<sequence length="403" mass="47105">MKKALYTLLTLSTIFFVANAQEDYIDVSKTQTLRLDPRQTRGLTVSQLFDEVKFVPLQTTPESLFGRISRLEVANNYYIISDQDTHCILLFNLDGSFKTKIKLEKKPYNFEYRLIDEPFETKLFVQNGLTELTYDLTGKLLKKEDIKQNEFEKILYYFKPEEIEVKYEYISDDRIYEIAALKDDKVLYKVFPHEKDFISKQFDLRTILKYANTPNELLYTRPYEYNIYTISPKGVKLDYKLIFPSEFSLPEGFTTNYDNYIKRSDFTNKNRKIFQGLSSPFKSGNYLFFGAKGLVSTRGEKRDFAYNLKTNSLVALVDIEPDALSYYLPVTSIALNPEFSMSGGFHLFKNNYLYTSISTLDMKALKDQNPNKNVKYDSALAKYFENYKSTNNRVLVVLKPKKD</sequence>
<dbReference type="STRING" id="414048.SAMN04489864_102327"/>
<feature type="chain" id="PRO_5011790378" description="6-bladed beta-propeller protein" evidence="1">
    <location>
        <begin position="21"/>
        <end position="403"/>
    </location>
</feature>